<dbReference type="SUPFAM" id="SSF58104">
    <property type="entry name" value="Methyl-accepting chemotaxis protein (MCP) signaling domain"/>
    <property type="match status" value="1"/>
</dbReference>
<dbReference type="RefSeq" id="WP_132526403.1">
    <property type="nucleotide sequence ID" value="NZ_SMFV01000003.1"/>
</dbReference>
<dbReference type="Gene3D" id="3.30.450.20">
    <property type="entry name" value="PAS domain"/>
    <property type="match status" value="1"/>
</dbReference>
<dbReference type="InterPro" id="IPR000014">
    <property type="entry name" value="PAS"/>
</dbReference>
<dbReference type="PRINTS" id="PR00260">
    <property type="entry name" value="CHEMTRNSDUCR"/>
</dbReference>
<dbReference type="SMART" id="SM00283">
    <property type="entry name" value="MA"/>
    <property type="match status" value="1"/>
</dbReference>
<evidence type="ECO:0000256" key="4">
    <source>
        <dbReference type="SAM" id="Coils"/>
    </source>
</evidence>
<dbReference type="Gene3D" id="1.10.287.950">
    <property type="entry name" value="Methyl-accepting chemotaxis protein"/>
    <property type="match status" value="1"/>
</dbReference>
<evidence type="ECO:0000256" key="3">
    <source>
        <dbReference type="PROSITE-ProRule" id="PRU00284"/>
    </source>
</evidence>
<keyword evidence="1 3" id="KW-0807">Transducer</keyword>
<dbReference type="GO" id="GO:0016020">
    <property type="term" value="C:membrane"/>
    <property type="evidence" value="ECO:0007669"/>
    <property type="project" value="InterPro"/>
</dbReference>
<gene>
    <name evidence="6" type="ORF">CLV27_0998</name>
</gene>
<dbReference type="PANTHER" id="PTHR32089:SF112">
    <property type="entry name" value="LYSOZYME-LIKE PROTEIN-RELATED"/>
    <property type="match status" value="1"/>
</dbReference>
<evidence type="ECO:0000256" key="1">
    <source>
        <dbReference type="ARBA" id="ARBA00023224"/>
    </source>
</evidence>
<dbReference type="EMBL" id="SMFV01000003">
    <property type="protein sequence ID" value="TCK04565.1"/>
    <property type="molecule type" value="Genomic_DNA"/>
</dbReference>
<dbReference type="PROSITE" id="PS50111">
    <property type="entry name" value="CHEMOTAXIS_TRANSDUC_2"/>
    <property type="match status" value="1"/>
</dbReference>
<protein>
    <submittedName>
        <fullName evidence="6">Methyl-accepting chemotaxis protein</fullName>
    </submittedName>
</protein>
<dbReference type="OrthoDB" id="9816519at2"/>
<evidence type="ECO:0000256" key="2">
    <source>
        <dbReference type="ARBA" id="ARBA00029447"/>
    </source>
</evidence>
<dbReference type="GO" id="GO:0007165">
    <property type="term" value="P:signal transduction"/>
    <property type="evidence" value="ECO:0007669"/>
    <property type="project" value="UniProtKB-KW"/>
</dbReference>
<evidence type="ECO:0000259" key="5">
    <source>
        <dbReference type="PROSITE" id="PS50111"/>
    </source>
</evidence>
<accession>A0A4R1GDB7</accession>
<dbReference type="GO" id="GO:0006935">
    <property type="term" value="P:chemotaxis"/>
    <property type="evidence" value="ECO:0007669"/>
    <property type="project" value="InterPro"/>
</dbReference>
<dbReference type="AlphaFoldDB" id="A0A4R1GDB7"/>
<keyword evidence="4" id="KW-0175">Coiled coil</keyword>
<feature type="domain" description="Methyl-accepting transducer" evidence="5">
    <location>
        <begin position="227"/>
        <end position="456"/>
    </location>
</feature>
<dbReference type="InterPro" id="IPR004089">
    <property type="entry name" value="MCPsignal_dom"/>
</dbReference>
<proteinExistence type="inferred from homology"/>
<feature type="coiled-coil region" evidence="4">
    <location>
        <begin position="3"/>
        <end position="86"/>
    </location>
</feature>
<keyword evidence="7" id="KW-1185">Reference proteome</keyword>
<evidence type="ECO:0000313" key="6">
    <source>
        <dbReference type="EMBL" id="TCK04565.1"/>
    </source>
</evidence>
<dbReference type="InterPro" id="IPR004090">
    <property type="entry name" value="Chemotax_Me-accpt_rcpt"/>
</dbReference>
<dbReference type="Pfam" id="PF00015">
    <property type="entry name" value="MCPsignal"/>
    <property type="match status" value="1"/>
</dbReference>
<sequence>MFCSWERREIERLRKELESLKEENEKLKRECDSLRKEKESLNGELSKFSQKNLELSKKLESLRKEKELLENDIHMYKQILDSLMEEAIFLATPDFKPGRDGNKIVYANRRALEIAHKWREVFVSEFGIDPDKLVGASIHLFHKDPERVKELLKALRPGEHKKNADIQVGPYVMASYRHAITNKDGSIRYYLATWKDATAEKEIEKQLENAQRMFLQNLKATKQSLVNNLETIVAISVAIKELQEVLKLSESQIVSTEDIEKAVNKLVEVSEKLLENYQFVLKELETAETKTIESIQQMQYIRDITREMEEVVKSLQVQTEQIDRVVEVITSITEQTNLLALNAAIEAARAGEAGRGFAVVADEVRKLAERTNKSAIEIREVVKNMREQMGKTAEITSRSVQAVEEGMNIFKENQNTYTSLKESSKEVLSVINNLSEVVNIQKEKIDEIVKNIHRSNNLITSVREQSDKVIKIAEKTDASLHKIWETFYLVDIGDAAVILDRLAKLGEFSRKVNEVIKSKFVDGINPDISIISEVDTLIRLLSPQDKDLAEIIGKYPGIEKYFSDVEERLFDVKLLLKELFLALNADDVEEMADKESEIAEITSQISSNLILAISEILKNQQRK</sequence>
<name>A0A4R1GDB7_9BACT</name>
<organism evidence="6 7">
    <name type="scientific">Phorcysia thermohydrogeniphila</name>
    <dbReference type="NCBI Taxonomy" id="936138"/>
    <lineage>
        <taxon>Bacteria</taxon>
        <taxon>Pseudomonadati</taxon>
        <taxon>Aquificota</taxon>
        <taxon>Aquificia</taxon>
        <taxon>Desulfurobacteriales</taxon>
        <taxon>Desulfurobacteriaceae</taxon>
        <taxon>Phorcysia</taxon>
    </lineage>
</organism>
<evidence type="ECO:0000313" key="7">
    <source>
        <dbReference type="Proteomes" id="UP000295777"/>
    </source>
</evidence>
<dbReference type="Proteomes" id="UP000295777">
    <property type="component" value="Unassembled WGS sequence"/>
</dbReference>
<dbReference type="CDD" id="cd11386">
    <property type="entry name" value="MCP_signal"/>
    <property type="match status" value="1"/>
</dbReference>
<dbReference type="PANTHER" id="PTHR32089">
    <property type="entry name" value="METHYL-ACCEPTING CHEMOTAXIS PROTEIN MCPB"/>
    <property type="match status" value="1"/>
</dbReference>
<reference evidence="6 7" key="1">
    <citation type="submission" date="2019-03" db="EMBL/GenBank/DDBJ databases">
        <title>Genomic Encyclopedia of Archaeal and Bacterial Type Strains, Phase II (KMG-II): from individual species to whole genera.</title>
        <authorList>
            <person name="Goeker M."/>
        </authorList>
    </citation>
    <scope>NUCLEOTIDE SEQUENCE [LARGE SCALE GENOMIC DNA]</scope>
    <source>
        <strain evidence="6 7">DSM 24425</strain>
    </source>
</reference>
<dbReference type="GO" id="GO:0004888">
    <property type="term" value="F:transmembrane signaling receptor activity"/>
    <property type="evidence" value="ECO:0007669"/>
    <property type="project" value="InterPro"/>
</dbReference>
<comment type="caution">
    <text evidence="6">The sequence shown here is derived from an EMBL/GenBank/DDBJ whole genome shotgun (WGS) entry which is preliminary data.</text>
</comment>
<dbReference type="CDD" id="cd00130">
    <property type="entry name" value="PAS"/>
    <property type="match status" value="1"/>
</dbReference>
<comment type="similarity">
    <text evidence="2">Belongs to the methyl-accepting chemotaxis (MCP) protein family.</text>
</comment>